<accession>A0A6J4QT82</accession>
<name>A0A6J4QT82_9ACTN</name>
<protein>
    <submittedName>
        <fullName evidence="2">Chaperone protein DnaJ</fullName>
    </submittedName>
</protein>
<feature type="region of interest" description="Disordered" evidence="1">
    <location>
        <begin position="1"/>
        <end position="26"/>
    </location>
</feature>
<dbReference type="EMBL" id="CADCVH010000011">
    <property type="protein sequence ID" value="CAA9446611.1"/>
    <property type="molecule type" value="Genomic_DNA"/>
</dbReference>
<reference evidence="2" key="1">
    <citation type="submission" date="2020-02" db="EMBL/GenBank/DDBJ databases">
        <authorList>
            <person name="Meier V. D."/>
        </authorList>
    </citation>
    <scope>NUCLEOTIDE SEQUENCE</scope>
    <source>
        <strain evidence="2">AVDCRST_MAG02</strain>
    </source>
</reference>
<evidence type="ECO:0000313" key="2">
    <source>
        <dbReference type="EMBL" id="CAA9446611.1"/>
    </source>
</evidence>
<proteinExistence type="predicted"/>
<sequence>MKSPTSGPPQARIPAGVAVGGREKPSERREVVVERCEACGTEMYGLHCKLVCPNCGYKRDCSDP</sequence>
<organism evidence="2">
    <name type="scientific">uncultured Rubrobacteraceae bacterium</name>
    <dbReference type="NCBI Taxonomy" id="349277"/>
    <lineage>
        <taxon>Bacteria</taxon>
        <taxon>Bacillati</taxon>
        <taxon>Actinomycetota</taxon>
        <taxon>Rubrobacteria</taxon>
        <taxon>Rubrobacterales</taxon>
        <taxon>Rubrobacteraceae</taxon>
        <taxon>environmental samples</taxon>
    </lineage>
</organism>
<evidence type="ECO:0000256" key="1">
    <source>
        <dbReference type="SAM" id="MobiDB-lite"/>
    </source>
</evidence>
<dbReference type="AlphaFoldDB" id="A0A6J4QT82"/>
<gene>
    <name evidence="2" type="ORF">AVDCRST_MAG02-313</name>
</gene>